<feature type="transmembrane region" description="Helical" evidence="6">
    <location>
        <begin position="89"/>
        <end position="122"/>
    </location>
</feature>
<gene>
    <name evidence="8" type="ORF">SAMN04487783_0221</name>
</gene>
<dbReference type="Pfam" id="PF00482">
    <property type="entry name" value="T2SSF"/>
    <property type="match status" value="1"/>
</dbReference>
<dbReference type="EMBL" id="FOZN01000001">
    <property type="protein sequence ID" value="SFR98408.1"/>
    <property type="molecule type" value="Genomic_DNA"/>
</dbReference>
<evidence type="ECO:0000259" key="7">
    <source>
        <dbReference type="Pfam" id="PF00482"/>
    </source>
</evidence>
<evidence type="ECO:0000256" key="2">
    <source>
        <dbReference type="ARBA" id="ARBA00022475"/>
    </source>
</evidence>
<reference evidence="8 9" key="1">
    <citation type="submission" date="2016-10" db="EMBL/GenBank/DDBJ databases">
        <authorList>
            <person name="Varghese N."/>
            <person name="Submissions S."/>
        </authorList>
    </citation>
    <scope>NUCLEOTIDE SEQUENCE [LARGE SCALE GENOMIC DNA]</scope>
    <source>
        <strain evidence="8 9">IAM 15147</strain>
    </source>
</reference>
<dbReference type="Gene3D" id="1.20.81.30">
    <property type="entry name" value="Type II secretion system (T2SS), domain F"/>
    <property type="match status" value="1"/>
</dbReference>
<evidence type="ECO:0000256" key="3">
    <source>
        <dbReference type="ARBA" id="ARBA00022692"/>
    </source>
</evidence>
<comment type="subcellular location">
    <subcellularLocation>
        <location evidence="1">Cell membrane</location>
        <topology evidence="1">Multi-pass membrane protein</topology>
    </subcellularLocation>
</comment>
<dbReference type="GO" id="GO:0005886">
    <property type="term" value="C:plasma membrane"/>
    <property type="evidence" value="ECO:0007669"/>
    <property type="project" value="UniProtKB-SubCell"/>
</dbReference>
<dbReference type="InterPro" id="IPR018076">
    <property type="entry name" value="T2SS_GspF_dom"/>
</dbReference>
<dbReference type="RefSeq" id="WP_092915043.1">
    <property type="nucleotide sequence ID" value="NZ_FOZN01000001.1"/>
</dbReference>
<dbReference type="PANTHER" id="PTHR35007">
    <property type="entry name" value="INTEGRAL MEMBRANE PROTEIN-RELATED"/>
    <property type="match status" value="1"/>
</dbReference>
<evidence type="ECO:0000256" key="1">
    <source>
        <dbReference type="ARBA" id="ARBA00004651"/>
    </source>
</evidence>
<keyword evidence="9" id="KW-1185">Reference proteome</keyword>
<evidence type="ECO:0000313" key="8">
    <source>
        <dbReference type="EMBL" id="SFR98408.1"/>
    </source>
</evidence>
<comment type="caution">
    <text evidence="8">The sequence shown here is derived from an EMBL/GenBank/DDBJ whole genome shotgun (WGS) entry which is preliminary data.</text>
</comment>
<keyword evidence="2" id="KW-1003">Cell membrane</keyword>
<keyword evidence="4 6" id="KW-1133">Transmembrane helix</keyword>
<name>A0AA94KYG6_9MICO</name>
<protein>
    <submittedName>
        <fullName evidence="8">Type II secretion system protein F (GspF)</fullName>
    </submittedName>
</protein>
<evidence type="ECO:0000256" key="6">
    <source>
        <dbReference type="SAM" id="Phobius"/>
    </source>
</evidence>
<feature type="transmembrane region" description="Helical" evidence="6">
    <location>
        <begin position="281"/>
        <end position="301"/>
    </location>
</feature>
<dbReference type="AlphaFoldDB" id="A0AA94KYG6"/>
<feature type="domain" description="Type II secretion system protein GspF" evidence="7">
    <location>
        <begin position="142"/>
        <end position="267"/>
    </location>
</feature>
<evidence type="ECO:0000256" key="5">
    <source>
        <dbReference type="ARBA" id="ARBA00023136"/>
    </source>
</evidence>
<dbReference type="InterPro" id="IPR042094">
    <property type="entry name" value="T2SS_GspF_sf"/>
</dbReference>
<sequence length="309" mass="32313">MSLALIGAGAVAAGVGAAALVVARPGRERLPRERRRPNIEDGEGALSGAAEAATDVIGRLLRGRSHAIAHNLGLAGVSMRPQDLAFLVAIASLVVVAATMLLGGGLLAVPVAALAPMGAVLWVRNRIDKRRKAFADQLDGTLQLMASSLRAGHSMLQALSSVAKESEEPTASELARVVNETRVGRPVVPALEEAAERMQSEDFVWAVQAIAINREVGGSLAETLDGVAGTIRERGQVRRQVAALSAEGRLSAVILMLLPFGVTGFLLMSNPGYLAPFIESPLGFGLIGVGVVLLIVGGFWLRKVVEIEF</sequence>
<organism evidence="8 9">
    <name type="scientific">Agrococcus baldri</name>
    <dbReference type="NCBI Taxonomy" id="153730"/>
    <lineage>
        <taxon>Bacteria</taxon>
        <taxon>Bacillati</taxon>
        <taxon>Actinomycetota</taxon>
        <taxon>Actinomycetes</taxon>
        <taxon>Micrococcales</taxon>
        <taxon>Microbacteriaceae</taxon>
        <taxon>Agrococcus</taxon>
    </lineage>
</organism>
<accession>A0AA94KYG6</accession>
<feature type="transmembrane region" description="Helical" evidence="6">
    <location>
        <begin position="248"/>
        <end position="269"/>
    </location>
</feature>
<evidence type="ECO:0000256" key="4">
    <source>
        <dbReference type="ARBA" id="ARBA00022989"/>
    </source>
</evidence>
<proteinExistence type="predicted"/>
<keyword evidence="5 6" id="KW-0472">Membrane</keyword>
<dbReference type="Proteomes" id="UP000198506">
    <property type="component" value="Unassembled WGS sequence"/>
</dbReference>
<evidence type="ECO:0000313" key="9">
    <source>
        <dbReference type="Proteomes" id="UP000198506"/>
    </source>
</evidence>
<keyword evidence="3 6" id="KW-0812">Transmembrane</keyword>
<dbReference type="PANTHER" id="PTHR35007:SF1">
    <property type="entry name" value="PILUS ASSEMBLY PROTEIN"/>
    <property type="match status" value="1"/>
</dbReference>